<evidence type="ECO:0000313" key="8">
    <source>
        <dbReference type="EMBL" id="MBM7494196.1"/>
    </source>
</evidence>
<evidence type="ECO:0000256" key="5">
    <source>
        <dbReference type="SAM" id="MobiDB-lite"/>
    </source>
</evidence>
<evidence type="ECO:0000259" key="6">
    <source>
        <dbReference type="Pfam" id="PF01385"/>
    </source>
</evidence>
<keyword evidence="4" id="KW-0233">DNA recombination</keyword>
<gene>
    <name evidence="8" type="ORF">JOD64_005418</name>
</gene>
<feature type="region of interest" description="Disordered" evidence="5">
    <location>
        <begin position="68"/>
        <end position="99"/>
    </location>
</feature>
<protein>
    <submittedName>
        <fullName evidence="8">Transposase</fullName>
    </submittedName>
</protein>
<feature type="domain" description="Cas12f1-like TNB" evidence="7">
    <location>
        <begin position="166"/>
        <end position="226"/>
    </location>
</feature>
<feature type="region of interest" description="Disordered" evidence="5">
    <location>
        <begin position="247"/>
        <end position="306"/>
    </location>
</feature>
<comment type="caution">
    <text evidence="8">The sequence shown here is derived from an EMBL/GenBank/DDBJ whole genome shotgun (WGS) entry which is preliminary data.</text>
</comment>
<dbReference type="Proteomes" id="UP000764837">
    <property type="component" value="Unassembled WGS sequence"/>
</dbReference>
<keyword evidence="2" id="KW-0815">Transposition</keyword>
<dbReference type="EMBL" id="JAFBBP010000001">
    <property type="protein sequence ID" value="MBM7494196.1"/>
    <property type="molecule type" value="Genomic_DNA"/>
</dbReference>
<accession>A0ABS2M1D9</accession>
<comment type="similarity">
    <text evidence="1">In the C-terminal section; belongs to the transposase 35 family.</text>
</comment>
<dbReference type="NCBIfam" id="NF040570">
    <property type="entry name" value="guided_TnpB"/>
    <property type="match status" value="1"/>
</dbReference>
<name>A0ABS2M1D9_9ACTN</name>
<organism evidence="8 9">
    <name type="scientific">Micromonospora luteifusca</name>
    <dbReference type="NCBI Taxonomy" id="709860"/>
    <lineage>
        <taxon>Bacteria</taxon>
        <taxon>Bacillati</taxon>
        <taxon>Actinomycetota</taxon>
        <taxon>Actinomycetes</taxon>
        <taxon>Micromonosporales</taxon>
        <taxon>Micromonosporaceae</taxon>
        <taxon>Micromonospora</taxon>
    </lineage>
</organism>
<sequence length="306" mass="33755">MTLVFDQGRLWVEVTAELAVATYPAGLEPQRGRVAGVDLGIIHPYAVAAGDGQMLLVSGRAIRAEHRQHLADTKGRRRATAARAPKRGQRGSRRWRKTRRRARLMEGRHRRRVRQAGHEAAKTVIGWAVQHRVGTLTVGDPRGVLDLPAGRRHNLRLRQWQLGRAIAVLKDKAELAGITVYLVDERGTSSTCPVCRRRVVKPRGRTMMCRSCGFVGHRDVAAAFTIATRTPGGVTITAPEMGAVITHRRAGRHLPGAGLSRRDPRRPPAVSGSVGRLRPAPLPVGSRSLRQRLGEEPQHHRQPGER</sequence>
<proteinExistence type="inferred from homology"/>
<feature type="compositionally biased region" description="Basic and acidic residues" evidence="5">
    <location>
        <begin position="292"/>
        <end position="306"/>
    </location>
</feature>
<evidence type="ECO:0000313" key="9">
    <source>
        <dbReference type="Proteomes" id="UP000764837"/>
    </source>
</evidence>
<dbReference type="Pfam" id="PF07282">
    <property type="entry name" value="Cas12f1-like_TNB"/>
    <property type="match status" value="1"/>
</dbReference>
<evidence type="ECO:0000259" key="7">
    <source>
        <dbReference type="Pfam" id="PF07282"/>
    </source>
</evidence>
<evidence type="ECO:0000256" key="3">
    <source>
        <dbReference type="ARBA" id="ARBA00023125"/>
    </source>
</evidence>
<evidence type="ECO:0000256" key="1">
    <source>
        <dbReference type="ARBA" id="ARBA00008761"/>
    </source>
</evidence>
<evidence type="ECO:0000256" key="2">
    <source>
        <dbReference type="ARBA" id="ARBA00022578"/>
    </source>
</evidence>
<keyword evidence="3" id="KW-0238">DNA-binding</keyword>
<feature type="domain" description="Probable transposase IS891/IS1136/IS1341" evidence="6">
    <location>
        <begin position="29"/>
        <end position="143"/>
    </location>
</feature>
<dbReference type="Pfam" id="PF01385">
    <property type="entry name" value="OrfB_IS605"/>
    <property type="match status" value="1"/>
</dbReference>
<reference evidence="8 9" key="1">
    <citation type="submission" date="2021-01" db="EMBL/GenBank/DDBJ databases">
        <title>Sequencing the genomes of 1000 actinobacteria strains.</title>
        <authorList>
            <person name="Klenk H.-P."/>
        </authorList>
    </citation>
    <scope>NUCLEOTIDE SEQUENCE [LARGE SCALE GENOMIC DNA]</scope>
    <source>
        <strain evidence="8 9">DSM 100204</strain>
    </source>
</reference>
<dbReference type="InterPro" id="IPR001959">
    <property type="entry name" value="Transposase"/>
</dbReference>
<dbReference type="InterPro" id="IPR010095">
    <property type="entry name" value="Cas12f1-like_TNB"/>
</dbReference>
<keyword evidence="9" id="KW-1185">Reference proteome</keyword>
<evidence type="ECO:0000256" key="4">
    <source>
        <dbReference type="ARBA" id="ARBA00023172"/>
    </source>
</evidence>
<feature type="compositionally biased region" description="Basic residues" evidence="5">
    <location>
        <begin position="75"/>
        <end position="99"/>
    </location>
</feature>